<sequence>MGNAVGENPNGSAGEEILRMSNITKVYPNGFVANKNVDFQLRKGEIHALAGENGAGKSTLMKVLFGEERPDEGEIIYKGKPVQIDSPLTAIDMGIGMVHQHFMLVPSLTVAENMVLGLEPQKFGFIRFDEAVRRTMEVAEKYGLPIDAHARVMDLSVGLKQRVEILKALLRGADILILDEPTAVLTPQETVEIFEELKHLRKLGHTVIFISHKLNEIKEICDRITIMRDGRTVAVRDVASVSEQEISKLMIGRDIDLKTNKKPAKPGAVKLVVEHVSYHDMAGRDILKDISLSVRQGEILGIAGIEGNGQNELSELITGMSKLQRGSIKIGGVSIEKKSIRKVRELKVSHVSQDRMTYGVVSTAGVKDNMIADRYYKREFNKGILLNRKKIESETDRLIQDYGVKCDDRDQPVSMLSGGNMQKVVVAREFSSGPELVIANQPTRGIDVGAAELVRNKLVELRDGGTAILLISADLAEVMELSDSIIVLHNGSVAAYLPDVTGLSPEELGEYMLGIKTMDEKQIGRCMHEQ</sequence>
<dbReference type="InterPro" id="IPR003439">
    <property type="entry name" value="ABC_transporter-like_ATP-bd"/>
</dbReference>
<gene>
    <name evidence="10" type="ORF">HMPREF9473_03314</name>
</gene>
<evidence type="ECO:0000313" key="10">
    <source>
        <dbReference type="EMBL" id="EHI58621.1"/>
    </source>
</evidence>
<dbReference type="InterPro" id="IPR017871">
    <property type="entry name" value="ABC_transporter-like_CS"/>
</dbReference>
<comment type="subcellular location">
    <subcellularLocation>
        <location evidence="1">Cell membrane</location>
        <topology evidence="1">Peripheral membrane protein</topology>
    </subcellularLocation>
</comment>
<reference evidence="10 11" key="1">
    <citation type="submission" date="2011-08" db="EMBL/GenBank/DDBJ databases">
        <title>The Genome Sequence of Clostridium hathewayi WAL-18680.</title>
        <authorList>
            <consortium name="The Broad Institute Genome Sequencing Platform"/>
            <person name="Earl A."/>
            <person name="Ward D."/>
            <person name="Feldgarden M."/>
            <person name="Gevers D."/>
            <person name="Finegold S.M."/>
            <person name="Summanen P.H."/>
            <person name="Molitoris D.R."/>
            <person name="Song M."/>
            <person name="Daigneault M."/>
            <person name="Allen-Vercoe E."/>
            <person name="Young S.K."/>
            <person name="Zeng Q."/>
            <person name="Gargeya S."/>
            <person name="Fitzgerald M."/>
            <person name="Haas B."/>
            <person name="Abouelleil A."/>
            <person name="Alvarado L."/>
            <person name="Arachchi H.M."/>
            <person name="Berlin A."/>
            <person name="Brown A."/>
            <person name="Chapman S.B."/>
            <person name="Chen Z."/>
            <person name="Dunbar C."/>
            <person name="Freedman E."/>
            <person name="Gearin G."/>
            <person name="Gellesch M."/>
            <person name="Goldberg J."/>
            <person name="Griggs A."/>
            <person name="Gujja S."/>
            <person name="Heiman D."/>
            <person name="Howarth C."/>
            <person name="Larson L."/>
            <person name="Lui A."/>
            <person name="MacDonald P.J.P."/>
            <person name="Montmayeur A."/>
            <person name="Murphy C."/>
            <person name="Neiman D."/>
            <person name="Pearson M."/>
            <person name="Priest M."/>
            <person name="Roberts A."/>
            <person name="Saif S."/>
            <person name="Shea T."/>
            <person name="Shenoy N."/>
            <person name="Sisk P."/>
            <person name="Stolte C."/>
            <person name="Sykes S."/>
            <person name="Wortman J."/>
            <person name="Nusbaum C."/>
            <person name="Birren B."/>
        </authorList>
    </citation>
    <scope>NUCLEOTIDE SEQUENCE [LARGE SCALE GENOMIC DNA]</scope>
    <source>
        <strain evidence="10 11">WAL-18680</strain>
    </source>
</reference>
<name>G5III6_9FIRM</name>
<comment type="caution">
    <text evidence="10">The sequence shown here is derived from an EMBL/GenBank/DDBJ whole genome shotgun (WGS) entry which is preliminary data.</text>
</comment>
<keyword evidence="8" id="KW-0472">Membrane</keyword>
<dbReference type="InterPro" id="IPR003593">
    <property type="entry name" value="AAA+_ATPase"/>
</dbReference>
<accession>G5III6</accession>
<evidence type="ECO:0000256" key="6">
    <source>
        <dbReference type="ARBA" id="ARBA00022840"/>
    </source>
</evidence>
<evidence type="ECO:0000256" key="5">
    <source>
        <dbReference type="ARBA" id="ARBA00022741"/>
    </source>
</evidence>
<dbReference type="GO" id="GO:0016887">
    <property type="term" value="F:ATP hydrolysis activity"/>
    <property type="evidence" value="ECO:0007669"/>
    <property type="project" value="InterPro"/>
</dbReference>
<dbReference type="PATRIC" id="fig|742737.3.peg.3293"/>
<dbReference type="FunFam" id="3.40.50.300:FF:000127">
    <property type="entry name" value="Ribose import ATP-binding protein RbsA"/>
    <property type="match status" value="1"/>
</dbReference>
<keyword evidence="3" id="KW-1003">Cell membrane</keyword>
<dbReference type="CDD" id="cd03216">
    <property type="entry name" value="ABC_Carb_Monos_I"/>
    <property type="match status" value="1"/>
</dbReference>
<dbReference type="Proteomes" id="UP000005384">
    <property type="component" value="Unassembled WGS sequence"/>
</dbReference>
<evidence type="ECO:0000256" key="2">
    <source>
        <dbReference type="ARBA" id="ARBA00022448"/>
    </source>
</evidence>
<keyword evidence="7" id="KW-1278">Translocase</keyword>
<evidence type="ECO:0000256" key="3">
    <source>
        <dbReference type="ARBA" id="ARBA00022475"/>
    </source>
</evidence>
<dbReference type="Gene3D" id="3.40.50.300">
    <property type="entry name" value="P-loop containing nucleotide triphosphate hydrolases"/>
    <property type="match status" value="2"/>
</dbReference>
<dbReference type="SUPFAM" id="SSF52540">
    <property type="entry name" value="P-loop containing nucleoside triphosphate hydrolases"/>
    <property type="match status" value="2"/>
</dbReference>
<dbReference type="GO" id="GO:0005524">
    <property type="term" value="F:ATP binding"/>
    <property type="evidence" value="ECO:0007669"/>
    <property type="project" value="UniProtKB-KW"/>
</dbReference>
<dbReference type="RefSeq" id="WP_006781293.1">
    <property type="nucleotide sequence ID" value="NZ_CP040506.1"/>
</dbReference>
<dbReference type="SMART" id="SM00382">
    <property type="entry name" value="AAA"/>
    <property type="match status" value="1"/>
</dbReference>
<dbReference type="OrthoDB" id="9771863at2"/>
<evidence type="ECO:0000256" key="1">
    <source>
        <dbReference type="ARBA" id="ARBA00004202"/>
    </source>
</evidence>
<dbReference type="HOGENOM" id="CLU_000604_92_0_9"/>
<evidence type="ECO:0000256" key="8">
    <source>
        <dbReference type="ARBA" id="ARBA00023136"/>
    </source>
</evidence>
<evidence type="ECO:0000259" key="9">
    <source>
        <dbReference type="PROSITE" id="PS50893"/>
    </source>
</evidence>
<organism evidence="10 11">
    <name type="scientific">Hungatella hathewayi WAL-18680</name>
    <dbReference type="NCBI Taxonomy" id="742737"/>
    <lineage>
        <taxon>Bacteria</taxon>
        <taxon>Bacillati</taxon>
        <taxon>Bacillota</taxon>
        <taxon>Clostridia</taxon>
        <taxon>Lachnospirales</taxon>
        <taxon>Lachnospiraceae</taxon>
        <taxon>Hungatella</taxon>
    </lineage>
</organism>
<keyword evidence="5" id="KW-0547">Nucleotide-binding</keyword>
<dbReference type="AlphaFoldDB" id="G5III6"/>
<feature type="domain" description="ABC transporter" evidence="9">
    <location>
        <begin position="271"/>
        <end position="515"/>
    </location>
</feature>
<dbReference type="PROSITE" id="PS50893">
    <property type="entry name" value="ABC_TRANSPORTER_2"/>
    <property type="match status" value="2"/>
</dbReference>
<keyword evidence="11" id="KW-1185">Reference proteome</keyword>
<protein>
    <recommendedName>
        <fullName evidence="9">ABC transporter domain-containing protein</fullName>
    </recommendedName>
</protein>
<feature type="domain" description="ABC transporter" evidence="9">
    <location>
        <begin position="18"/>
        <end position="254"/>
    </location>
</feature>
<keyword evidence="4" id="KW-0677">Repeat</keyword>
<dbReference type="PANTHER" id="PTHR43790">
    <property type="entry name" value="CARBOHYDRATE TRANSPORT ATP-BINDING PROTEIN MG119-RELATED"/>
    <property type="match status" value="1"/>
</dbReference>
<dbReference type="PANTHER" id="PTHR43790:SF4">
    <property type="entry name" value="GUANOSINE IMPORT ATP-BINDING PROTEIN NUPO"/>
    <property type="match status" value="1"/>
</dbReference>
<dbReference type="InterPro" id="IPR050107">
    <property type="entry name" value="ABC_carbohydrate_import_ATPase"/>
</dbReference>
<keyword evidence="6" id="KW-0067">ATP-binding</keyword>
<dbReference type="InterPro" id="IPR027417">
    <property type="entry name" value="P-loop_NTPase"/>
</dbReference>
<dbReference type="Pfam" id="PF00005">
    <property type="entry name" value="ABC_tran"/>
    <property type="match status" value="2"/>
</dbReference>
<keyword evidence="2" id="KW-0813">Transport</keyword>
<evidence type="ECO:0000256" key="7">
    <source>
        <dbReference type="ARBA" id="ARBA00022967"/>
    </source>
</evidence>
<dbReference type="GO" id="GO:0005886">
    <property type="term" value="C:plasma membrane"/>
    <property type="evidence" value="ECO:0007669"/>
    <property type="project" value="UniProtKB-SubCell"/>
</dbReference>
<dbReference type="CDD" id="cd03215">
    <property type="entry name" value="ABC_Carb_Monos_II"/>
    <property type="match status" value="1"/>
</dbReference>
<evidence type="ECO:0000313" key="11">
    <source>
        <dbReference type="Proteomes" id="UP000005384"/>
    </source>
</evidence>
<dbReference type="EMBL" id="ADLN01000092">
    <property type="protein sequence ID" value="EHI58621.1"/>
    <property type="molecule type" value="Genomic_DNA"/>
</dbReference>
<evidence type="ECO:0000256" key="4">
    <source>
        <dbReference type="ARBA" id="ARBA00022737"/>
    </source>
</evidence>
<proteinExistence type="predicted"/>
<dbReference type="PROSITE" id="PS00211">
    <property type="entry name" value="ABC_TRANSPORTER_1"/>
    <property type="match status" value="1"/>
</dbReference>